<dbReference type="eggNOG" id="COG0476">
    <property type="taxonomic scope" value="Bacteria"/>
</dbReference>
<comment type="catalytic activity">
    <reaction evidence="6">
        <text>[molybdopterin-synthase sulfur-carrier protein]-C-terminal Gly-Gly + ATP + H(+) = [molybdopterin-synthase sulfur-carrier protein]-C-terminal Gly-Gly-AMP + diphosphate</text>
        <dbReference type="Rhea" id="RHEA:43616"/>
        <dbReference type="Rhea" id="RHEA-COMP:12159"/>
        <dbReference type="Rhea" id="RHEA-COMP:12202"/>
        <dbReference type="ChEBI" id="CHEBI:15378"/>
        <dbReference type="ChEBI" id="CHEBI:30616"/>
        <dbReference type="ChEBI" id="CHEBI:33019"/>
        <dbReference type="ChEBI" id="CHEBI:90618"/>
        <dbReference type="ChEBI" id="CHEBI:90778"/>
        <dbReference type="EC" id="2.7.7.80"/>
    </reaction>
</comment>
<dbReference type="NCBIfam" id="NF004281">
    <property type="entry name" value="PRK05690.1"/>
    <property type="match status" value="1"/>
</dbReference>
<protein>
    <recommendedName>
        <fullName evidence="10">Molybdopterin-synthase adenylyltransferase</fullName>
        <ecNumber evidence="9">2.7.7.80</ecNumber>
    </recommendedName>
    <alternativeName>
        <fullName evidence="13">MoaD protein adenylase</fullName>
    </alternativeName>
    <alternativeName>
        <fullName evidence="11">Molybdopterin-converting factor subunit 1 adenylase</fullName>
    </alternativeName>
    <alternativeName>
        <fullName evidence="12">Sulfur carrier protein MoaD adenylyltransferase</fullName>
    </alternativeName>
</protein>
<comment type="caution">
    <text evidence="15">The sequence shown here is derived from an EMBL/GenBank/DDBJ whole genome shotgun (WGS) entry which is preliminary data.</text>
</comment>
<dbReference type="InterPro" id="IPR035985">
    <property type="entry name" value="Ubiquitin-activating_enz"/>
</dbReference>
<proteinExistence type="inferred from homology"/>
<dbReference type="PATRIC" id="fig|61647.15.peg.4275"/>
<evidence type="ECO:0000256" key="4">
    <source>
        <dbReference type="ARBA" id="ARBA00022741"/>
    </source>
</evidence>
<keyword evidence="4" id="KW-0547">Nucleotide-binding</keyword>
<sequence length="255" mass="26915">MAAELTDAEMMRYNRQIVLRGFDFDGQEALKAASVLVVGLGGLGCAAAQYLAAAGVGRMTLLDFDTVSLSNLQRQTLHSDATIGQPKVDSARAALARINPHVDLTAINALLDDAALDQQIAAHDLVLDCTDNVQIRNQLNAGCFAHKVPLVSGAAIRMEGQVSVFTYGEGEPCYRCLSRLFGENALTCVEAGVMAPLVGVIGSLQAMEAIKLLAGYGTPAAGKIVMYDAMTCQFREMTLMRFAGCEVCGGAGPHS</sequence>
<dbReference type="InterPro" id="IPR000594">
    <property type="entry name" value="ThiF_NAD_FAD-bd"/>
</dbReference>
<dbReference type="STRING" id="61647.LG71_20495"/>
<dbReference type="FunFam" id="3.40.50.720:FF:000033">
    <property type="entry name" value="Adenylyltransferase and sulfurtransferase MOCS3"/>
    <property type="match status" value="1"/>
</dbReference>
<dbReference type="EC" id="2.7.7.80" evidence="9"/>
<comment type="similarity">
    <text evidence="2">Belongs to the HesA/MoeB/ThiF family.</text>
</comment>
<dbReference type="PANTHER" id="PTHR10953:SF194">
    <property type="entry name" value="MOLYBDOPTERIN-SYNTHASE ADENYLYLTRANSFERASE"/>
    <property type="match status" value="1"/>
</dbReference>
<dbReference type="GO" id="GO:0006777">
    <property type="term" value="P:Mo-molybdopterin cofactor biosynthetic process"/>
    <property type="evidence" value="ECO:0007669"/>
    <property type="project" value="InterPro"/>
</dbReference>
<dbReference type="RefSeq" id="WP_048278477.1">
    <property type="nucleotide sequence ID" value="NZ_LDZF01000005.1"/>
</dbReference>
<evidence type="ECO:0000313" key="16">
    <source>
        <dbReference type="Proteomes" id="UP000036196"/>
    </source>
</evidence>
<dbReference type="SUPFAM" id="SSF69572">
    <property type="entry name" value="Activating enzymes of the ubiquitin-like proteins"/>
    <property type="match status" value="1"/>
</dbReference>
<comment type="pathway">
    <text evidence="1">Cofactor biosynthesis; molybdopterin biosynthesis.</text>
</comment>
<keyword evidence="15" id="KW-0548">Nucleotidyltransferase</keyword>
<dbReference type="CDD" id="cd00757">
    <property type="entry name" value="ThiF_MoeB_HesA_family"/>
    <property type="match status" value="1"/>
</dbReference>
<dbReference type="PANTHER" id="PTHR10953">
    <property type="entry name" value="UBIQUITIN-ACTIVATING ENZYME E1"/>
    <property type="match status" value="1"/>
</dbReference>
<evidence type="ECO:0000256" key="6">
    <source>
        <dbReference type="ARBA" id="ARBA00052218"/>
    </source>
</evidence>
<dbReference type="GO" id="GO:0004792">
    <property type="term" value="F:thiosulfate-cyanide sulfurtransferase activity"/>
    <property type="evidence" value="ECO:0007669"/>
    <property type="project" value="TreeGrafter"/>
</dbReference>
<keyword evidence="5" id="KW-0067">ATP-binding</keyword>
<accession>A0A0J5P2Y8</accession>
<dbReference type="Pfam" id="PF00899">
    <property type="entry name" value="ThiF"/>
    <property type="match status" value="1"/>
</dbReference>
<dbReference type="Gene3D" id="3.40.50.720">
    <property type="entry name" value="NAD(P)-binding Rossmann-like Domain"/>
    <property type="match status" value="1"/>
</dbReference>
<reference evidence="15 16" key="1">
    <citation type="submission" date="2015-05" db="EMBL/GenBank/DDBJ databases">
        <title>Genome sequences of Pluralibacter gergoviae.</title>
        <authorList>
            <person name="Greninger A.L."/>
            <person name="Miller S."/>
        </authorList>
    </citation>
    <scope>NUCLEOTIDE SEQUENCE [LARGE SCALE GENOMIC DNA]</scope>
    <source>
        <strain evidence="15 16">JS81F13</strain>
    </source>
</reference>
<evidence type="ECO:0000256" key="8">
    <source>
        <dbReference type="ARBA" id="ARBA00063809"/>
    </source>
</evidence>
<evidence type="ECO:0000256" key="9">
    <source>
        <dbReference type="ARBA" id="ARBA00066884"/>
    </source>
</evidence>
<comment type="subunit">
    <text evidence="8">Homodimer. Forms a stable heterotetrameric complex of 2 MoeB and 2 MoaD during adenylation of MoaD.</text>
</comment>
<evidence type="ECO:0000256" key="2">
    <source>
        <dbReference type="ARBA" id="ARBA00009919"/>
    </source>
</evidence>
<name>A0A0J5P2Y8_PLUGE</name>
<evidence type="ECO:0000313" key="15">
    <source>
        <dbReference type="EMBL" id="KMK14972.1"/>
    </source>
</evidence>
<evidence type="ECO:0000256" key="11">
    <source>
        <dbReference type="ARBA" id="ARBA00075110"/>
    </source>
</evidence>
<evidence type="ECO:0000256" key="3">
    <source>
        <dbReference type="ARBA" id="ARBA00022679"/>
    </source>
</evidence>
<evidence type="ECO:0000256" key="1">
    <source>
        <dbReference type="ARBA" id="ARBA00005046"/>
    </source>
</evidence>
<dbReference type="Proteomes" id="UP000036196">
    <property type="component" value="Unassembled WGS sequence"/>
</dbReference>
<keyword evidence="3 15" id="KW-0808">Transferase</keyword>
<dbReference type="InterPro" id="IPR045886">
    <property type="entry name" value="ThiF/MoeB/HesA"/>
</dbReference>
<feature type="domain" description="THIF-type NAD/FAD binding fold" evidence="14">
    <location>
        <begin position="13"/>
        <end position="245"/>
    </location>
</feature>
<dbReference type="AlphaFoldDB" id="A0A0J5P2Y8"/>
<evidence type="ECO:0000256" key="5">
    <source>
        <dbReference type="ARBA" id="ARBA00022840"/>
    </source>
</evidence>
<evidence type="ECO:0000256" key="10">
    <source>
        <dbReference type="ARBA" id="ARBA00073635"/>
    </source>
</evidence>
<dbReference type="GO" id="GO:0008146">
    <property type="term" value="F:sulfotransferase activity"/>
    <property type="evidence" value="ECO:0007669"/>
    <property type="project" value="TreeGrafter"/>
</dbReference>
<organism evidence="15 16">
    <name type="scientific">Pluralibacter gergoviae</name>
    <name type="common">Enterobacter gergoviae</name>
    <dbReference type="NCBI Taxonomy" id="61647"/>
    <lineage>
        <taxon>Bacteria</taxon>
        <taxon>Pseudomonadati</taxon>
        <taxon>Pseudomonadota</taxon>
        <taxon>Gammaproteobacteria</taxon>
        <taxon>Enterobacterales</taxon>
        <taxon>Enterobacteriaceae</taxon>
        <taxon>Pluralibacter</taxon>
    </lineage>
</organism>
<evidence type="ECO:0000256" key="13">
    <source>
        <dbReference type="ARBA" id="ARBA00078531"/>
    </source>
</evidence>
<comment type="function">
    <text evidence="7">Catalyzes the adenylation by ATP of the carboxyl group of the C-terminal glycine of sulfur carrier protein MoaD.</text>
</comment>
<evidence type="ECO:0000259" key="14">
    <source>
        <dbReference type="Pfam" id="PF00899"/>
    </source>
</evidence>
<evidence type="ECO:0000256" key="12">
    <source>
        <dbReference type="ARBA" id="ARBA00075328"/>
    </source>
</evidence>
<dbReference type="NCBIfam" id="TIGR02355">
    <property type="entry name" value="moeB"/>
    <property type="match status" value="1"/>
</dbReference>
<dbReference type="EMBL" id="LDZF01000005">
    <property type="protein sequence ID" value="KMK14972.1"/>
    <property type="molecule type" value="Genomic_DNA"/>
</dbReference>
<dbReference type="GO" id="GO:0008641">
    <property type="term" value="F:ubiquitin-like modifier activating enzyme activity"/>
    <property type="evidence" value="ECO:0007669"/>
    <property type="project" value="InterPro"/>
</dbReference>
<gene>
    <name evidence="15" type="ORF">ABW06_06075</name>
</gene>
<dbReference type="InterPro" id="IPR012730">
    <property type="entry name" value="Mopterin_Synthase_Sase_MoeB"/>
</dbReference>
<dbReference type="GO" id="GO:0005829">
    <property type="term" value="C:cytosol"/>
    <property type="evidence" value="ECO:0007669"/>
    <property type="project" value="TreeGrafter"/>
</dbReference>
<evidence type="ECO:0000256" key="7">
    <source>
        <dbReference type="ARBA" id="ARBA00055169"/>
    </source>
</evidence>
<dbReference type="GO" id="GO:0061605">
    <property type="term" value="F:molybdopterin-synthase adenylyltransferase activity"/>
    <property type="evidence" value="ECO:0007669"/>
    <property type="project" value="UniProtKB-EC"/>
</dbReference>
<keyword evidence="16" id="KW-1185">Reference proteome</keyword>
<dbReference type="GO" id="GO:0005524">
    <property type="term" value="F:ATP binding"/>
    <property type="evidence" value="ECO:0007669"/>
    <property type="project" value="UniProtKB-KW"/>
</dbReference>